<feature type="region of interest" description="Disordered" evidence="2">
    <location>
        <begin position="692"/>
        <end position="712"/>
    </location>
</feature>
<keyword evidence="1" id="KW-0175">Coiled coil</keyword>
<gene>
    <name evidence="3" type="primary">Contig2686.g2885</name>
    <name evidence="3" type="ORF">STYLEM_13983</name>
</gene>
<accession>A0A078ARW2</accession>
<feature type="coiled-coil region" evidence="1">
    <location>
        <begin position="256"/>
        <end position="286"/>
    </location>
</feature>
<evidence type="ECO:0000256" key="1">
    <source>
        <dbReference type="SAM" id="Coils"/>
    </source>
</evidence>
<feature type="compositionally biased region" description="Polar residues" evidence="2">
    <location>
        <begin position="620"/>
        <end position="630"/>
    </location>
</feature>
<dbReference type="Proteomes" id="UP000039865">
    <property type="component" value="Unassembled WGS sequence"/>
</dbReference>
<dbReference type="InParanoid" id="A0A078ARW2"/>
<feature type="region of interest" description="Disordered" evidence="2">
    <location>
        <begin position="620"/>
        <end position="651"/>
    </location>
</feature>
<sequence>MLGKLHPKHARVSSQNQNRVKNVLRQEIKDTQQNDKILLTDNDQISSHKMEITEQFKFSNANKNKLNLPSNQDLPFSNNNQFSQKDQESQEFTENTNKNLLDKDACSKDDNNHLFNYGNHDMDSQNLLSHKDKDKIQRDLSSILHKDQNINTTVSLRDQLSTKQSKRDTMIETIYQHTTTHYTNRNAFAQQTSSFTSKRPTSGQNKNKSFKTIKSPKNKQKQPKRIEDENKLEDIEQKIRLLDSLIESDKISKHIKQTQSDQLKIMKQKVQKLREAEQKLNEIRIGQSVQNFQNQSLISEREQHQAYAQSPKDLQCYTLCEESMKSEANKKRRLIYMQHKDQNKLLNKAEIMFNQGLRESGSLHSSSLDNNNSIRNTTAYNNVTPSLQNFKLLSQAKRTQNQSSVLRNSLQTDSNRQDYYSIYENIINEKQATEIIQKIIKQRPKSEYHSKKAARRTENGSLNIYQNSIITNEKINNTLNTRFAVNSKNSKYSSNKIRSGQSSFNQMVSQLSDIRIEPMIDGKSVVINFKQDSRNKEQQQTRPATANQQSRIIIKFNNIGRREQHNFAVQGINNFEQVSIDYKANLQRNTQNQSFHHQKQKSSEECSILFDKTNHLRKASSTFQHQSSLRKSVHSKTRNQAQNKADGTSSFHNSELLSFNSSFHADKIIDPAGINQTRPAITEFVDIKMNKKPEQKVTRKQFSSADKNKKRSIRLLQNLNQHAKNEYYDPEDIKSTRKLTSDSLRTSQNPIRNMGNTNSIYLSNSIAGDDNDASNLVNKKFSAYNIGYSQPSHFLSITNRDSSKKKLNSVQMSSKDINRLNSQNPYLTAQNSVHEESLQSDVDVVNILSQRGYTKIRRDYYSKDQGKNFSNDAYINSLEIKNRVAESNYRHSQSRDKNRL</sequence>
<feature type="region of interest" description="Disordered" evidence="2">
    <location>
        <begin position="192"/>
        <end position="230"/>
    </location>
</feature>
<evidence type="ECO:0000313" key="4">
    <source>
        <dbReference type="Proteomes" id="UP000039865"/>
    </source>
</evidence>
<reference evidence="3 4" key="1">
    <citation type="submission" date="2014-06" db="EMBL/GenBank/DDBJ databases">
        <authorList>
            <person name="Swart Estienne"/>
        </authorList>
    </citation>
    <scope>NUCLEOTIDE SEQUENCE [LARGE SCALE GENOMIC DNA]</scope>
    <source>
        <strain evidence="3 4">130c</strain>
    </source>
</reference>
<feature type="compositionally biased region" description="Polar residues" evidence="2">
    <location>
        <begin position="192"/>
        <end position="207"/>
    </location>
</feature>
<proteinExistence type="predicted"/>
<feature type="compositionally biased region" description="Basic residues" evidence="2">
    <location>
        <begin position="208"/>
        <end position="223"/>
    </location>
</feature>
<evidence type="ECO:0000313" key="3">
    <source>
        <dbReference type="EMBL" id="CDW84914.1"/>
    </source>
</evidence>
<dbReference type="AlphaFoldDB" id="A0A078ARW2"/>
<evidence type="ECO:0000256" key="2">
    <source>
        <dbReference type="SAM" id="MobiDB-lite"/>
    </source>
</evidence>
<feature type="compositionally biased region" description="Polar residues" evidence="2">
    <location>
        <begin position="638"/>
        <end position="651"/>
    </location>
</feature>
<organism evidence="3 4">
    <name type="scientific">Stylonychia lemnae</name>
    <name type="common">Ciliate</name>
    <dbReference type="NCBI Taxonomy" id="5949"/>
    <lineage>
        <taxon>Eukaryota</taxon>
        <taxon>Sar</taxon>
        <taxon>Alveolata</taxon>
        <taxon>Ciliophora</taxon>
        <taxon>Intramacronucleata</taxon>
        <taxon>Spirotrichea</taxon>
        <taxon>Stichotrichia</taxon>
        <taxon>Sporadotrichida</taxon>
        <taxon>Oxytrichidae</taxon>
        <taxon>Stylonychinae</taxon>
        <taxon>Stylonychia</taxon>
    </lineage>
</organism>
<keyword evidence="4" id="KW-1185">Reference proteome</keyword>
<protein>
    <submittedName>
        <fullName evidence="3">Uncharacterized protein</fullName>
    </submittedName>
</protein>
<name>A0A078ARW2_STYLE</name>
<feature type="region of interest" description="Disordered" evidence="2">
    <location>
        <begin position="69"/>
        <end position="93"/>
    </location>
</feature>
<dbReference type="EMBL" id="CCKQ01013277">
    <property type="protein sequence ID" value="CDW84914.1"/>
    <property type="molecule type" value="Genomic_DNA"/>
</dbReference>